<evidence type="ECO:0000256" key="1">
    <source>
        <dbReference type="ARBA" id="ARBA00022737"/>
    </source>
</evidence>
<keyword evidence="2 3" id="KW-0802">TPR repeat</keyword>
<name>A0ABX0HFJ6_9BACT</name>
<dbReference type="InterPro" id="IPR011990">
    <property type="entry name" value="TPR-like_helical_dom_sf"/>
</dbReference>
<comment type="caution">
    <text evidence="5">The sequence shown here is derived from an EMBL/GenBank/DDBJ whole genome shotgun (WGS) entry which is preliminary data.</text>
</comment>
<organism evidence="5 6">
    <name type="scientific">Cyclobacterium plantarum</name>
    <dbReference type="NCBI Taxonomy" id="2716263"/>
    <lineage>
        <taxon>Bacteria</taxon>
        <taxon>Pseudomonadati</taxon>
        <taxon>Bacteroidota</taxon>
        <taxon>Cytophagia</taxon>
        <taxon>Cytophagales</taxon>
        <taxon>Cyclobacteriaceae</taxon>
        <taxon>Cyclobacterium</taxon>
    </lineage>
</organism>
<keyword evidence="1" id="KW-0677">Repeat</keyword>
<keyword evidence="6" id="KW-1185">Reference proteome</keyword>
<evidence type="ECO:0000256" key="2">
    <source>
        <dbReference type="ARBA" id="ARBA00022803"/>
    </source>
</evidence>
<evidence type="ECO:0000256" key="3">
    <source>
        <dbReference type="PROSITE-ProRule" id="PRU00339"/>
    </source>
</evidence>
<keyword evidence="4" id="KW-0732">Signal</keyword>
<dbReference type="InterPro" id="IPR013105">
    <property type="entry name" value="TPR_2"/>
</dbReference>
<reference evidence="5 6" key="1">
    <citation type="submission" date="2020-03" db="EMBL/GenBank/DDBJ databases">
        <title>Cyclobacterium plantarum sp. nov., a marine bacterium isolated from a coastal-marine wetland.</title>
        <authorList>
            <person name="Sanchez-Porro C."/>
            <person name="Ventosa A."/>
            <person name="Amoozegar M."/>
        </authorList>
    </citation>
    <scope>NUCLEOTIDE SEQUENCE [LARGE SCALE GENOMIC DNA]</scope>
    <source>
        <strain evidence="5 6">GBPx2</strain>
    </source>
</reference>
<dbReference type="InterPro" id="IPR019734">
    <property type="entry name" value="TPR_rpt"/>
</dbReference>
<dbReference type="SMART" id="SM00028">
    <property type="entry name" value="TPR"/>
    <property type="match status" value="1"/>
</dbReference>
<sequence length="244" mass="27179">MNKMMKYAVLILLLCAIVQPAVMAQDSSNTQGEVPATVPADSNKARNNSDNRIYALAMRYNDASVAKIKLYELMERNPNNLSYPETLASLYFEMEQYGSSALVALDILERNDKSLVGLEVAAFSLEQLGALERALPHFESLHLLSGDLFSLYKTSYLQYSLKKYEEALNSVNMLIKDKKAAEQNLNFPKEDNTMQEVSMVAAAQNLKGLIYKDQGSSAEARTAFEEALALNPEFELAKENLADL</sequence>
<protein>
    <submittedName>
        <fullName evidence="5">Tetratricopeptide repeat protein</fullName>
    </submittedName>
</protein>
<feature type="repeat" description="TPR" evidence="3">
    <location>
        <begin position="201"/>
        <end position="234"/>
    </location>
</feature>
<dbReference type="Proteomes" id="UP000649799">
    <property type="component" value="Unassembled WGS sequence"/>
</dbReference>
<accession>A0ABX0HFJ6</accession>
<evidence type="ECO:0000313" key="5">
    <source>
        <dbReference type="EMBL" id="NHE59357.1"/>
    </source>
</evidence>
<dbReference type="EMBL" id="JAANYN010000012">
    <property type="protein sequence ID" value="NHE59357.1"/>
    <property type="molecule type" value="Genomic_DNA"/>
</dbReference>
<gene>
    <name evidence="5" type="ORF">G9Q97_21305</name>
</gene>
<dbReference type="PROSITE" id="PS50005">
    <property type="entry name" value="TPR"/>
    <property type="match status" value="1"/>
</dbReference>
<dbReference type="RefSeq" id="WP_166150665.1">
    <property type="nucleotide sequence ID" value="NZ_JAANYN010000012.1"/>
</dbReference>
<evidence type="ECO:0000256" key="4">
    <source>
        <dbReference type="SAM" id="SignalP"/>
    </source>
</evidence>
<dbReference type="Pfam" id="PF07719">
    <property type="entry name" value="TPR_2"/>
    <property type="match status" value="1"/>
</dbReference>
<dbReference type="SUPFAM" id="SSF48452">
    <property type="entry name" value="TPR-like"/>
    <property type="match status" value="1"/>
</dbReference>
<proteinExistence type="predicted"/>
<evidence type="ECO:0000313" key="6">
    <source>
        <dbReference type="Proteomes" id="UP000649799"/>
    </source>
</evidence>
<feature type="chain" id="PRO_5045342198" evidence="4">
    <location>
        <begin position="25"/>
        <end position="244"/>
    </location>
</feature>
<feature type="signal peptide" evidence="4">
    <location>
        <begin position="1"/>
        <end position="24"/>
    </location>
</feature>
<dbReference type="Gene3D" id="1.25.40.10">
    <property type="entry name" value="Tetratricopeptide repeat domain"/>
    <property type="match status" value="2"/>
</dbReference>